<dbReference type="SMART" id="SM00409">
    <property type="entry name" value="IG"/>
    <property type="match status" value="1"/>
</dbReference>
<dbReference type="PROSITE" id="PS50835">
    <property type="entry name" value="IG_LIKE"/>
    <property type="match status" value="1"/>
</dbReference>
<keyword evidence="3" id="KW-0732">Signal</keyword>
<organism evidence="5 6">
    <name type="scientific">Phyllostomus discolor</name>
    <name type="common">pale spear-nosed bat</name>
    <dbReference type="NCBI Taxonomy" id="89673"/>
    <lineage>
        <taxon>Eukaryota</taxon>
        <taxon>Metazoa</taxon>
        <taxon>Chordata</taxon>
        <taxon>Craniata</taxon>
        <taxon>Vertebrata</taxon>
        <taxon>Euteleostomi</taxon>
        <taxon>Mammalia</taxon>
        <taxon>Eutheria</taxon>
        <taxon>Laurasiatheria</taxon>
        <taxon>Chiroptera</taxon>
        <taxon>Yangochiroptera</taxon>
        <taxon>Phyllostomidae</taxon>
        <taxon>Phyllostominae</taxon>
        <taxon>Phyllostomus</taxon>
    </lineage>
</organism>
<dbReference type="InterPro" id="IPR003599">
    <property type="entry name" value="Ig_sub"/>
</dbReference>
<dbReference type="Gene3D" id="2.60.40.10">
    <property type="entry name" value="Immunoglobulins"/>
    <property type="match status" value="2"/>
</dbReference>
<evidence type="ECO:0000259" key="4">
    <source>
        <dbReference type="PROSITE" id="PS50835"/>
    </source>
</evidence>
<dbReference type="InterPro" id="IPR007110">
    <property type="entry name" value="Ig-like_dom"/>
</dbReference>
<dbReference type="InterPro" id="IPR036179">
    <property type="entry name" value="Ig-like_dom_sf"/>
</dbReference>
<dbReference type="Pfam" id="PF07686">
    <property type="entry name" value="V-set"/>
    <property type="match status" value="2"/>
</dbReference>
<feature type="signal peptide" evidence="3">
    <location>
        <begin position="1"/>
        <end position="19"/>
    </location>
</feature>
<protein>
    <recommendedName>
        <fullName evidence="4">Ig-like domain-containing protein</fullName>
    </recommendedName>
</protein>
<keyword evidence="2" id="KW-0393">Immunoglobulin domain</keyword>
<evidence type="ECO:0000256" key="1">
    <source>
        <dbReference type="ARBA" id="ARBA00023170"/>
    </source>
</evidence>
<dbReference type="InterPro" id="IPR051117">
    <property type="entry name" value="TRG_var/const_region"/>
</dbReference>
<evidence type="ECO:0000313" key="6">
    <source>
        <dbReference type="Proteomes" id="UP000664940"/>
    </source>
</evidence>
<dbReference type="Proteomes" id="UP000664940">
    <property type="component" value="Unassembled WGS sequence"/>
</dbReference>
<feature type="chain" id="PRO_5032909834" description="Ig-like domain-containing protein" evidence="3">
    <location>
        <begin position="20"/>
        <end position="227"/>
    </location>
</feature>
<feature type="domain" description="Ig-like" evidence="4">
    <location>
        <begin position="98"/>
        <end position="198"/>
    </location>
</feature>
<proteinExistence type="predicted"/>
<dbReference type="SUPFAM" id="SSF48726">
    <property type="entry name" value="Immunoglobulin"/>
    <property type="match status" value="2"/>
</dbReference>
<dbReference type="InterPro" id="IPR013106">
    <property type="entry name" value="Ig_V-set"/>
</dbReference>
<comment type="caution">
    <text evidence="5">The sequence shown here is derived from an EMBL/GenBank/DDBJ whole genome shotgun (WGS) entry which is preliminary data.</text>
</comment>
<accession>A0A833Z7B9</accession>
<dbReference type="PANTHER" id="PTHR19256">
    <property type="entry name" value="T-CELL RECEPTOR GAMMA CHAIN"/>
    <property type="match status" value="1"/>
</dbReference>
<evidence type="ECO:0000256" key="3">
    <source>
        <dbReference type="SAM" id="SignalP"/>
    </source>
</evidence>
<reference evidence="5 6" key="1">
    <citation type="journal article" date="2020" name="Nature">
        <title>Six reference-quality genomes reveal evolution of bat adaptations.</title>
        <authorList>
            <person name="Jebb D."/>
            <person name="Huang Z."/>
            <person name="Pippel M."/>
            <person name="Hughes G.M."/>
            <person name="Lavrichenko K."/>
            <person name="Devanna P."/>
            <person name="Winkler S."/>
            <person name="Jermiin L.S."/>
            <person name="Skirmuntt E.C."/>
            <person name="Katzourakis A."/>
            <person name="Burkitt-Gray L."/>
            <person name="Ray D.A."/>
            <person name="Sullivan K.A.M."/>
            <person name="Roscito J.G."/>
            <person name="Kirilenko B.M."/>
            <person name="Davalos L.M."/>
            <person name="Corthals A.P."/>
            <person name="Power M.L."/>
            <person name="Jones G."/>
            <person name="Ransome R.D."/>
            <person name="Dechmann D.K.N."/>
            <person name="Locatelli A.G."/>
            <person name="Puechmaille S.J."/>
            <person name="Fedrigo O."/>
            <person name="Jarvis E.D."/>
            <person name="Hiller M."/>
            <person name="Vernes S.C."/>
            <person name="Myers E.W."/>
            <person name="Teeling E.C."/>
        </authorList>
    </citation>
    <scope>NUCLEOTIDE SEQUENCE [LARGE SCALE GENOMIC DNA]</scope>
    <source>
        <strain evidence="5">Bat1K_MPI-CBG_1</strain>
    </source>
</reference>
<name>A0A833Z7B9_9CHIR</name>
<dbReference type="InterPro" id="IPR013783">
    <property type="entry name" value="Ig-like_fold"/>
</dbReference>
<sequence>MLLLLQVIVVAYLWTYTTGDTQITQAIISITKKEGNTAFLECQIKDISRKNAYIHWYRQKPDQPLKRILYISSNDNVIHEQGVNEQSQLFQVPLNSSPCISNGDTKMRIAQDQLSFTRTPDKTVHITCKLSGLPLENAIVHWYEQKEGKPLTLILYGSTKNNKDDQLNSCLETYRKDDGIFYLIINNVMKSDEATYYCACLYLTRSQSKKEPVKKLALLLTLNSSYT</sequence>
<dbReference type="PANTHER" id="PTHR19256:SF44">
    <property type="entry name" value="T CELL RECEPTOR GAMMA VARIABLE 9"/>
    <property type="match status" value="1"/>
</dbReference>
<keyword evidence="1" id="KW-0675">Receptor</keyword>
<dbReference type="EMBL" id="JABVXQ010000011">
    <property type="protein sequence ID" value="KAF6086345.1"/>
    <property type="molecule type" value="Genomic_DNA"/>
</dbReference>
<evidence type="ECO:0000313" key="5">
    <source>
        <dbReference type="EMBL" id="KAF6086345.1"/>
    </source>
</evidence>
<dbReference type="SMART" id="SM00406">
    <property type="entry name" value="IGv"/>
    <property type="match status" value="1"/>
</dbReference>
<evidence type="ECO:0000256" key="2">
    <source>
        <dbReference type="ARBA" id="ARBA00023319"/>
    </source>
</evidence>
<gene>
    <name evidence="5" type="ORF">HJG60_008510</name>
</gene>
<dbReference type="AlphaFoldDB" id="A0A833Z7B9"/>